<dbReference type="InterPro" id="IPR001872">
    <property type="entry name" value="Peptidase_A8"/>
</dbReference>
<organism evidence="11 12">
    <name type="scientific">Anatilimnocola aggregata</name>
    <dbReference type="NCBI Taxonomy" id="2528021"/>
    <lineage>
        <taxon>Bacteria</taxon>
        <taxon>Pseudomonadati</taxon>
        <taxon>Planctomycetota</taxon>
        <taxon>Planctomycetia</taxon>
        <taxon>Pirellulales</taxon>
        <taxon>Pirellulaceae</taxon>
        <taxon>Anatilimnocola</taxon>
    </lineage>
</organism>
<keyword evidence="12" id="KW-1185">Reference proteome</keyword>
<dbReference type="HAMAP" id="MF_00161">
    <property type="entry name" value="LspA"/>
    <property type="match status" value="1"/>
</dbReference>
<comment type="catalytic activity">
    <reaction evidence="9">
        <text>Release of signal peptides from bacterial membrane prolipoproteins. Hydrolyzes -Xaa-Yaa-Zaa-|-(S,diacylglyceryl)Cys-, in which Xaa is hydrophobic (preferably Leu), and Yaa (Ala or Ser) and Zaa (Gly or Ala) have small, neutral side chains.</text>
        <dbReference type="EC" id="3.4.23.36"/>
    </reaction>
</comment>
<feature type="transmembrane region" description="Helical" evidence="9">
    <location>
        <begin position="23"/>
        <end position="48"/>
    </location>
</feature>
<dbReference type="GO" id="GO:0006508">
    <property type="term" value="P:proteolysis"/>
    <property type="evidence" value="ECO:0007669"/>
    <property type="project" value="UniProtKB-KW"/>
</dbReference>
<dbReference type="EC" id="3.4.23.36" evidence="9"/>
<name>A0A517Y739_9BACT</name>
<dbReference type="PANTHER" id="PTHR33695">
    <property type="entry name" value="LIPOPROTEIN SIGNAL PEPTIDASE"/>
    <property type="match status" value="1"/>
</dbReference>
<dbReference type="KEGG" id="aagg:ETAA8_11190"/>
<dbReference type="Pfam" id="PF01252">
    <property type="entry name" value="Peptidase_A8"/>
    <property type="match status" value="1"/>
</dbReference>
<dbReference type="GO" id="GO:0005886">
    <property type="term" value="C:plasma membrane"/>
    <property type="evidence" value="ECO:0007669"/>
    <property type="project" value="UniProtKB-SubCell"/>
</dbReference>
<feature type="active site" evidence="9">
    <location>
        <position position="149"/>
    </location>
</feature>
<sequence>MESAAARPLLPNDSLGKVPTSRYVVFFSIAIIGLIADLVTKQVLFAWLGLPQQDKYFWIVKDYVGFQTAVNRGALFGMGAGYWWLFSLLSVVAAVGIVVWLFYFRAAHDRLLNVALACVMAGIFGNLYDRLGLWDATGLAAEYEHGVRDWILFRYRQYTWPNFNIADCLLVCGAGMLMLHAWLGPRSAEELPTQQPIKKSQPS</sequence>
<gene>
    <name evidence="9 11" type="primary">lspA</name>
    <name evidence="11" type="ORF">ETAA8_11190</name>
</gene>
<dbReference type="OrthoDB" id="9810259at2"/>
<dbReference type="UniPathway" id="UPA00665"/>
<keyword evidence="2 9" id="KW-1003">Cell membrane</keyword>
<evidence type="ECO:0000256" key="7">
    <source>
        <dbReference type="ARBA" id="ARBA00022989"/>
    </source>
</evidence>
<keyword evidence="5 9" id="KW-0064">Aspartyl protease</keyword>
<evidence type="ECO:0000256" key="5">
    <source>
        <dbReference type="ARBA" id="ARBA00022750"/>
    </source>
</evidence>
<evidence type="ECO:0000256" key="8">
    <source>
        <dbReference type="ARBA" id="ARBA00023136"/>
    </source>
</evidence>
<keyword evidence="4 9" id="KW-0812">Transmembrane</keyword>
<reference evidence="11 12" key="1">
    <citation type="submission" date="2019-02" db="EMBL/GenBank/DDBJ databases">
        <title>Deep-cultivation of Planctomycetes and their phenomic and genomic characterization uncovers novel biology.</title>
        <authorList>
            <person name="Wiegand S."/>
            <person name="Jogler M."/>
            <person name="Boedeker C."/>
            <person name="Pinto D."/>
            <person name="Vollmers J."/>
            <person name="Rivas-Marin E."/>
            <person name="Kohn T."/>
            <person name="Peeters S.H."/>
            <person name="Heuer A."/>
            <person name="Rast P."/>
            <person name="Oberbeckmann S."/>
            <person name="Bunk B."/>
            <person name="Jeske O."/>
            <person name="Meyerdierks A."/>
            <person name="Storesund J.E."/>
            <person name="Kallscheuer N."/>
            <person name="Luecker S."/>
            <person name="Lage O.M."/>
            <person name="Pohl T."/>
            <person name="Merkel B.J."/>
            <person name="Hornburger P."/>
            <person name="Mueller R.-W."/>
            <person name="Bruemmer F."/>
            <person name="Labrenz M."/>
            <person name="Spormann A.M."/>
            <person name="Op den Camp H."/>
            <person name="Overmann J."/>
            <person name="Amann R."/>
            <person name="Jetten M.S.M."/>
            <person name="Mascher T."/>
            <person name="Medema M.H."/>
            <person name="Devos D.P."/>
            <person name="Kaster A.-K."/>
            <person name="Ovreas L."/>
            <person name="Rohde M."/>
            <person name="Galperin M.Y."/>
            <person name="Jogler C."/>
        </authorList>
    </citation>
    <scope>NUCLEOTIDE SEQUENCE [LARGE SCALE GENOMIC DNA]</scope>
    <source>
        <strain evidence="11 12">ETA_A8</strain>
    </source>
</reference>
<comment type="subcellular location">
    <subcellularLocation>
        <location evidence="9">Cell membrane</location>
        <topology evidence="9">Multi-pass membrane protein</topology>
    </subcellularLocation>
</comment>
<evidence type="ECO:0000256" key="10">
    <source>
        <dbReference type="RuleBase" id="RU004181"/>
    </source>
</evidence>
<evidence type="ECO:0000313" key="11">
    <source>
        <dbReference type="EMBL" id="QDU26047.1"/>
    </source>
</evidence>
<dbReference type="PANTHER" id="PTHR33695:SF1">
    <property type="entry name" value="LIPOPROTEIN SIGNAL PEPTIDASE"/>
    <property type="match status" value="1"/>
</dbReference>
<comment type="similarity">
    <text evidence="1 9 10">Belongs to the peptidase A8 family.</text>
</comment>
<keyword evidence="7 9" id="KW-1133">Transmembrane helix</keyword>
<feature type="transmembrane region" description="Helical" evidence="9">
    <location>
        <begin position="163"/>
        <end position="183"/>
    </location>
</feature>
<feature type="transmembrane region" description="Helical" evidence="9">
    <location>
        <begin position="111"/>
        <end position="128"/>
    </location>
</feature>
<dbReference type="EMBL" id="CP036274">
    <property type="protein sequence ID" value="QDU26047.1"/>
    <property type="molecule type" value="Genomic_DNA"/>
</dbReference>
<accession>A0A517Y739</accession>
<evidence type="ECO:0000256" key="6">
    <source>
        <dbReference type="ARBA" id="ARBA00022801"/>
    </source>
</evidence>
<comment type="pathway">
    <text evidence="9">Protein modification; lipoprotein biosynthesis (signal peptide cleavage).</text>
</comment>
<dbReference type="GO" id="GO:0004190">
    <property type="term" value="F:aspartic-type endopeptidase activity"/>
    <property type="evidence" value="ECO:0007669"/>
    <property type="project" value="UniProtKB-UniRule"/>
</dbReference>
<feature type="active site" evidence="9">
    <location>
        <position position="167"/>
    </location>
</feature>
<keyword evidence="8 9" id="KW-0472">Membrane</keyword>
<keyword evidence="6 9" id="KW-0378">Hydrolase</keyword>
<keyword evidence="11" id="KW-0449">Lipoprotein</keyword>
<dbReference type="Proteomes" id="UP000315017">
    <property type="component" value="Chromosome"/>
</dbReference>
<dbReference type="PRINTS" id="PR00781">
    <property type="entry name" value="LIPOSIGPTASE"/>
</dbReference>
<evidence type="ECO:0000313" key="12">
    <source>
        <dbReference type="Proteomes" id="UP000315017"/>
    </source>
</evidence>
<evidence type="ECO:0000256" key="1">
    <source>
        <dbReference type="ARBA" id="ARBA00006139"/>
    </source>
</evidence>
<evidence type="ECO:0000256" key="9">
    <source>
        <dbReference type="HAMAP-Rule" id="MF_00161"/>
    </source>
</evidence>
<keyword evidence="3 9" id="KW-0645">Protease</keyword>
<dbReference type="AlphaFoldDB" id="A0A517Y739"/>
<evidence type="ECO:0000256" key="3">
    <source>
        <dbReference type="ARBA" id="ARBA00022670"/>
    </source>
</evidence>
<evidence type="ECO:0000256" key="2">
    <source>
        <dbReference type="ARBA" id="ARBA00022475"/>
    </source>
</evidence>
<protein>
    <recommendedName>
        <fullName evidence="9">Lipoprotein signal peptidase</fullName>
        <ecNumber evidence="9">3.4.23.36</ecNumber>
    </recommendedName>
    <alternativeName>
        <fullName evidence="9">Prolipoprotein signal peptidase</fullName>
    </alternativeName>
    <alternativeName>
        <fullName evidence="9">Signal peptidase II</fullName>
        <shortName evidence="9">SPase II</shortName>
    </alternativeName>
</protein>
<proteinExistence type="inferred from homology"/>
<comment type="function">
    <text evidence="9">This protein specifically catalyzes the removal of signal peptides from prolipoproteins.</text>
</comment>
<evidence type="ECO:0000256" key="4">
    <source>
        <dbReference type="ARBA" id="ARBA00022692"/>
    </source>
</evidence>
<feature type="transmembrane region" description="Helical" evidence="9">
    <location>
        <begin position="82"/>
        <end position="104"/>
    </location>
</feature>